<sequence length="76" mass="8108">MQAAAPALNELAQFLAQHAPAKTHTPIDPKNLPWSSAKATPRLPAETPSDWAKKLAVKATQAKPATLKQANSTRGR</sequence>
<dbReference type="Proteomes" id="UP000663903">
    <property type="component" value="Chromosome"/>
</dbReference>
<gene>
    <name evidence="2" type="ORF">J1M35_11180</name>
</gene>
<accession>A0A975CGH2</accession>
<feature type="region of interest" description="Disordered" evidence="1">
    <location>
        <begin position="19"/>
        <end position="76"/>
    </location>
</feature>
<reference evidence="2" key="1">
    <citation type="submission" date="2021-03" db="EMBL/GenBank/DDBJ databases">
        <title>Ottowia sp. 27C isolated from the cloaca of a Giant Asian pond turtle (Heosemys grandis).</title>
        <authorList>
            <person name="Spergser J."/>
            <person name="Busse H.-J."/>
        </authorList>
    </citation>
    <scope>NUCLEOTIDE SEQUENCE</scope>
    <source>
        <strain evidence="2">27C</strain>
    </source>
</reference>
<dbReference type="EMBL" id="CP071796">
    <property type="protein sequence ID" value="QTD43724.1"/>
    <property type="molecule type" value="Genomic_DNA"/>
</dbReference>
<organism evidence="2 3">
    <name type="scientific">Ottowia testudinis</name>
    <dbReference type="NCBI Taxonomy" id="2816950"/>
    <lineage>
        <taxon>Bacteria</taxon>
        <taxon>Pseudomonadati</taxon>
        <taxon>Pseudomonadota</taxon>
        <taxon>Betaproteobacteria</taxon>
        <taxon>Burkholderiales</taxon>
        <taxon>Comamonadaceae</taxon>
        <taxon>Ottowia</taxon>
    </lineage>
</organism>
<keyword evidence="3" id="KW-1185">Reference proteome</keyword>
<evidence type="ECO:0000313" key="3">
    <source>
        <dbReference type="Proteomes" id="UP000663903"/>
    </source>
</evidence>
<evidence type="ECO:0000313" key="2">
    <source>
        <dbReference type="EMBL" id="QTD43724.1"/>
    </source>
</evidence>
<name>A0A975CGH2_9BURK</name>
<dbReference type="KEGG" id="otd:J1M35_11180"/>
<evidence type="ECO:0000256" key="1">
    <source>
        <dbReference type="SAM" id="MobiDB-lite"/>
    </source>
</evidence>
<dbReference type="AlphaFoldDB" id="A0A975CGH2"/>
<dbReference type="RefSeq" id="WP_208007133.1">
    <property type="nucleotide sequence ID" value="NZ_CP071796.1"/>
</dbReference>
<proteinExistence type="predicted"/>
<protein>
    <submittedName>
        <fullName evidence="2">Uncharacterized protein</fullName>
    </submittedName>
</protein>